<evidence type="ECO:0000259" key="1">
    <source>
        <dbReference type="Pfam" id="PF13649"/>
    </source>
</evidence>
<keyword evidence="2" id="KW-0808">Transferase</keyword>
<reference evidence="2 3" key="1">
    <citation type="submission" date="2013-12" db="EMBL/GenBank/DDBJ databases">
        <authorList>
            <consortium name="DOE Joint Genome Institute"/>
            <person name="Bryant D.A."/>
            <person name="Huntemann M."/>
            <person name="Han J."/>
            <person name="Chen A."/>
            <person name="Kyrpides N."/>
            <person name="Mavromatis K."/>
            <person name="Markowitz V."/>
            <person name="Palaniappan K."/>
            <person name="Ivanova N."/>
            <person name="Schaumberg A."/>
            <person name="Pati A."/>
            <person name="Liolios K."/>
            <person name="Nordberg H.P."/>
            <person name="Cantor M.N."/>
            <person name="Hua S.X."/>
            <person name="Woyke T."/>
        </authorList>
    </citation>
    <scope>NUCLEOTIDE SEQUENCE [LARGE SCALE GENOMIC DNA]</scope>
    <source>
        <strain evidence="2 3">984</strain>
    </source>
</reference>
<dbReference type="EMBL" id="CP007031">
    <property type="protein sequence ID" value="AHF04558.1"/>
    <property type="molecule type" value="Genomic_DNA"/>
</dbReference>
<keyword evidence="3" id="KW-1185">Reference proteome</keyword>
<dbReference type="SUPFAM" id="SSF53335">
    <property type="entry name" value="S-adenosyl-L-methionine-dependent methyltransferases"/>
    <property type="match status" value="1"/>
</dbReference>
<accession>W0E4S5</accession>
<dbReference type="GO" id="GO:0008168">
    <property type="term" value="F:methyltransferase activity"/>
    <property type="evidence" value="ECO:0007669"/>
    <property type="project" value="UniProtKB-KW"/>
</dbReference>
<keyword evidence="2" id="KW-0489">Methyltransferase</keyword>
<protein>
    <submittedName>
        <fullName evidence="2">Type 12 methyltransferase</fullName>
    </submittedName>
</protein>
<evidence type="ECO:0000313" key="2">
    <source>
        <dbReference type="EMBL" id="AHF04558.1"/>
    </source>
</evidence>
<evidence type="ECO:0000313" key="3">
    <source>
        <dbReference type="Proteomes" id="UP000005275"/>
    </source>
</evidence>
<dbReference type="STRING" id="765910.MARPU_12430"/>
<organism evidence="2 3">
    <name type="scientific">Marichromatium purpuratum 984</name>
    <dbReference type="NCBI Taxonomy" id="765910"/>
    <lineage>
        <taxon>Bacteria</taxon>
        <taxon>Pseudomonadati</taxon>
        <taxon>Pseudomonadota</taxon>
        <taxon>Gammaproteobacteria</taxon>
        <taxon>Chromatiales</taxon>
        <taxon>Chromatiaceae</taxon>
        <taxon>Marichromatium</taxon>
    </lineage>
</organism>
<dbReference type="RefSeq" id="WP_005224768.1">
    <property type="nucleotide sequence ID" value="NZ_CP007031.1"/>
</dbReference>
<sequence length="255" mass="28696">MIGSDARILLHLLRGQRRQGSHAERLQHFYAPQAVHYDRFRERLLHGRAQLIAALDPAPGAYLVELGAGTGRNLLYLGERLDSLGRIDLVDLCPALLEEARRRTAGLARARVIEADAADYRPERPVDCVYCAYSLTMMPNWQAVLANALAMLRPDGTLGVVDFYVSDARGGPGNARHSALARAFWPRWFAHDGVHPSPEPLRWLRDHLPDHRLDEHLAPVPYLPGLRVPYYRFVGRKSPSAGRTEPQRHQGREGE</sequence>
<dbReference type="KEGG" id="mpur:MARPU_12430"/>
<dbReference type="InterPro" id="IPR029063">
    <property type="entry name" value="SAM-dependent_MTases_sf"/>
</dbReference>
<dbReference type="GO" id="GO:0032259">
    <property type="term" value="P:methylation"/>
    <property type="evidence" value="ECO:0007669"/>
    <property type="project" value="UniProtKB-KW"/>
</dbReference>
<dbReference type="Gene3D" id="3.40.50.150">
    <property type="entry name" value="Vaccinia Virus protein VP39"/>
    <property type="match status" value="1"/>
</dbReference>
<dbReference type="OrthoDB" id="9791837at2"/>
<dbReference type="eggNOG" id="COG2226">
    <property type="taxonomic scope" value="Bacteria"/>
</dbReference>
<dbReference type="HOGENOM" id="CLU_074480_0_0_6"/>
<dbReference type="CDD" id="cd02440">
    <property type="entry name" value="AdoMet_MTases"/>
    <property type="match status" value="1"/>
</dbReference>
<dbReference type="PANTHER" id="PTHR47473">
    <property type="entry name" value="BTA1P"/>
    <property type="match status" value="1"/>
</dbReference>
<dbReference type="AlphaFoldDB" id="W0E4S5"/>
<name>W0E4S5_MARPU</name>
<dbReference type="InterPro" id="IPR041698">
    <property type="entry name" value="Methyltransf_25"/>
</dbReference>
<dbReference type="Proteomes" id="UP000005275">
    <property type="component" value="Chromosome"/>
</dbReference>
<proteinExistence type="predicted"/>
<dbReference type="PANTHER" id="PTHR47473:SF1">
    <property type="entry name" value="METHYLTRANSFERASE DOMAIN-CONTAINING PROTEIN"/>
    <property type="match status" value="1"/>
</dbReference>
<dbReference type="Pfam" id="PF13649">
    <property type="entry name" value="Methyltransf_25"/>
    <property type="match status" value="1"/>
</dbReference>
<feature type="domain" description="Methyltransferase" evidence="1">
    <location>
        <begin position="64"/>
        <end position="156"/>
    </location>
</feature>
<gene>
    <name evidence="2" type="ORF">MARPU_12430</name>
</gene>